<organism evidence="1 2">
    <name type="scientific">Cetraspora pellucida</name>
    <dbReference type="NCBI Taxonomy" id="1433469"/>
    <lineage>
        <taxon>Eukaryota</taxon>
        <taxon>Fungi</taxon>
        <taxon>Fungi incertae sedis</taxon>
        <taxon>Mucoromycota</taxon>
        <taxon>Glomeromycotina</taxon>
        <taxon>Glomeromycetes</taxon>
        <taxon>Diversisporales</taxon>
        <taxon>Gigasporaceae</taxon>
        <taxon>Cetraspora</taxon>
    </lineage>
</organism>
<accession>A0ACA9MRN0</accession>
<dbReference type="EMBL" id="CAJVPW010009389">
    <property type="protein sequence ID" value="CAG8604840.1"/>
    <property type="molecule type" value="Genomic_DNA"/>
</dbReference>
<name>A0ACA9MRN0_9GLOM</name>
<sequence>MHLQTYFSGSSTVKICPGLSQPTKTGLSPPTEILQAFLGFSGFHLRNTCVSWLIGRSRSKETPKRS</sequence>
<comment type="caution">
    <text evidence="1">The sequence shown here is derived from an EMBL/GenBank/DDBJ whole genome shotgun (WGS) entry which is preliminary data.</text>
</comment>
<reference evidence="1" key="1">
    <citation type="submission" date="2021-06" db="EMBL/GenBank/DDBJ databases">
        <authorList>
            <person name="Kallberg Y."/>
            <person name="Tangrot J."/>
            <person name="Rosling A."/>
        </authorList>
    </citation>
    <scope>NUCLEOTIDE SEQUENCE</scope>
    <source>
        <strain evidence="1">28 12/20/2015</strain>
    </source>
</reference>
<evidence type="ECO:0000313" key="2">
    <source>
        <dbReference type="Proteomes" id="UP000789366"/>
    </source>
</evidence>
<keyword evidence="2" id="KW-1185">Reference proteome</keyword>
<dbReference type="Proteomes" id="UP000789366">
    <property type="component" value="Unassembled WGS sequence"/>
</dbReference>
<evidence type="ECO:0000313" key="1">
    <source>
        <dbReference type="EMBL" id="CAG8604840.1"/>
    </source>
</evidence>
<protein>
    <submittedName>
        <fullName evidence="1">6097_t:CDS:1</fullName>
    </submittedName>
</protein>
<gene>
    <name evidence="1" type="ORF">SPELUC_LOCUS7272</name>
</gene>
<proteinExistence type="predicted"/>